<evidence type="ECO:0000256" key="3">
    <source>
        <dbReference type="ARBA" id="ARBA00004802"/>
    </source>
</evidence>
<dbReference type="Pfam" id="PF01493">
    <property type="entry name" value="GXGXG"/>
    <property type="match status" value="1"/>
</dbReference>
<keyword evidence="15" id="KW-0003">3Fe-4S</keyword>
<dbReference type="GO" id="GO:0016041">
    <property type="term" value="F:glutamate synthase (ferredoxin) activity"/>
    <property type="evidence" value="ECO:0007669"/>
    <property type="project" value="UniProtKB-EC"/>
</dbReference>
<keyword evidence="6" id="KW-0028">Amino-acid biosynthesis</keyword>
<evidence type="ECO:0000256" key="16">
    <source>
        <dbReference type="ARBA" id="ARBA00037928"/>
    </source>
</evidence>
<dbReference type="FunFam" id="3.20.20.70:FF:000084">
    <property type="entry name" value="Ferredoxin-dependent glutamate synthase, chloroplastic"/>
    <property type="match status" value="1"/>
</dbReference>
<comment type="similarity">
    <text evidence="5">Belongs to the glutamate synthase family.</text>
</comment>
<dbReference type="InterPro" id="IPR013785">
    <property type="entry name" value="Aldolase_TIM"/>
</dbReference>
<evidence type="ECO:0000256" key="14">
    <source>
        <dbReference type="ARBA" id="ARBA00023164"/>
    </source>
</evidence>
<evidence type="ECO:0000313" key="21">
    <source>
        <dbReference type="Proteomes" id="UP001255856"/>
    </source>
</evidence>
<evidence type="ECO:0000256" key="5">
    <source>
        <dbReference type="ARBA" id="ARBA00009716"/>
    </source>
</evidence>
<keyword evidence="10" id="KW-0315">Glutamine amidotransferase</keyword>
<dbReference type="Proteomes" id="UP001255856">
    <property type="component" value="Unassembled WGS sequence"/>
</dbReference>
<evidence type="ECO:0000259" key="19">
    <source>
        <dbReference type="PROSITE" id="PS51278"/>
    </source>
</evidence>
<dbReference type="PANTHER" id="PTHR11938">
    <property type="entry name" value="FAD NADPH DEHYDROGENASE/OXIDOREDUCTASE"/>
    <property type="match status" value="1"/>
</dbReference>
<dbReference type="Gene3D" id="3.60.20.10">
    <property type="entry name" value="Glutamine Phosphoribosylpyrophosphate, subunit 1, domain 1"/>
    <property type="match status" value="1"/>
</dbReference>
<keyword evidence="9" id="KW-0479">Metal-binding</keyword>
<feature type="region of interest" description="Disordered" evidence="18">
    <location>
        <begin position="1575"/>
        <end position="1603"/>
    </location>
</feature>
<keyword evidence="12" id="KW-0408">Iron</keyword>
<keyword evidence="7" id="KW-0285">Flavoprotein</keyword>
<dbReference type="SUPFAM" id="SSF51395">
    <property type="entry name" value="FMN-linked oxidoreductases"/>
    <property type="match status" value="1"/>
</dbReference>
<comment type="cofactor">
    <cofactor evidence="1">
        <name>FMN</name>
        <dbReference type="ChEBI" id="CHEBI:58210"/>
    </cofactor>
</comment>
<evidence type="ECO:0000256" key="13">
    <source>
        <dbReference type="ARBA" id="ARBA00023014"/>
    </source>
</evidence>
<dbReference type="PROSITE" id="PS51278">
    <property type="entry name" value="GATASE_TYPE_2"/>
    <property type="match status" value="1"/>
</dbReference>
<dbReference type="Gene3D" id="2.160.20.60">
    <property type="entry name" value="Glutamate synthase, alpha subunit, C-terminal domain"/>
    <property type="match status" value="1"/>
</dbReference>
<gene>
    <name evidence="20" type="ORF">QBZ16_003120</name>
</gene>
<evidence type="ECO:0000256" key="17">
    <source>
        <dbReference type="ARBA" id="ARBA00039085"/>
    </source>
</evidence>
<keyword evidence="14" id="KW-0314">Glutamate biosynthesis</keyword>
<sequence>MVRIAVGGRLGLGGCRWAMRTRATTSPAPVLSEAELRSRLAPGLASRLTPIPGQAVDNEELLAQKDACGVGLIASLKAERSHTIVEQALQALGCMEHRGACSSDDISGDGAGLMLEVPWRLLAEELPGVEAGSTGVGMVFFPDSDEVERAARDIVASVAEAEGFELLGWRAVPVNEGVVGPIARRTMPRIAQVAVRPRDAALRGDELERRLFLLRKLIEKAKAAAFDAETASDFYFCSLSARTIVYKGMLNASSVGRFYADLRDARFETAFAVYHRRYSTNTTPKWPLAQPMRLLGHNGEINTLQGNLNWVASRQGALRNEAAWHGREADLLPLCDARESDSANLDHMAELLVRSGTDPRQALMALVPEAYRNHPDLAANYPEVADFYRYYEGLQEGWDGPALLVFTDGKRVGARLDRNGLRPARYWQTASGMVYVASEVGVLGDVFSSAPDIVAKGRLGPGQMVCADLTTGRFQTNTDIAREVAGAEPYAAWLAASTRELASVVAPGTVRAEPELAPGEALRLQAASGYGAEDASMVIEGMASTGAEPTYCMGDDAPLAVLSGAPHVLYDYFKQRFAQVTNPPIDPLREGLVMSLEMRLGRRGNLLGPGADAYRQLVLRSPVLFEAELDAVVGSEFLETEVLDTRYDLREGAGALAAALRALCARAIAATEAGSACLVLSDRPPAGAPLDAARPAIPPLLAVGAVHHALIRAGLRTETSLVVETAGCTSTHHLAALVGYGAHAVAPYLALETARQWRANPRTQKLIHSGKLPDVSMASAQLNVRKALEKGLMKILSKMGISLLSCYHGAQIFEVYGLGKEVIDAAFVGTVSRVGGLTLADVQRENEAFWAKGFPPAGAKPATKLEDYGFVQARPKGEHHANNQAMTKLLHKAIGLGGKGAAGPEAYEAYVEHFRASPVTVLRDLLELHTGLEPISVDEVEPLGDIVSRFCTGGMSLGAISRETHEVIAIAMNRLGGKSNSGEGGEDPLRWVKLAGVDAKGRSAMFPHLKGLRDGDTALSRIKQVASGRFGVTPEFLVNADQLEIKIAQGAKPGEGGQLPGKKVSPYIAALRRSKPGVPLISPPPHHDIYSIEDLAQLIYDLHQVNRRAKVSVKLVAQAGIGTVASGVAKAGADVIQVSGADGGTGASPISSIKHAGGPVEMGLAEAHQTLVANGLRDRVVVRADGGMRSGRDVLVAAALGGDEYGFGTVAMIATGCIMARVCHTNNCPVGVASQREELRRRFPGTPEDLVNYFLLVGNEVRSTLASLGLRSIGELIGRADYLRTRADASLAKTSGLDLGFLLRHAGETASTSDERRAQPPHDNGSRWDDEILEDEDVQQLIESGRGTVSKSADIVNTDRSALGRIAGAIATRWGDDRFEGELRLSLRGSAGQSFAPFLTRGLSVRLEGEANDYVGKGMAGGEVAIVPPAGSRFAPEDASIVGNTCLYGATGGALFVRGRAGERFAVRNSRASAVVEGVGDHACEYMTGGVVVVLGAVGRNVAAGMTGGIAYLHDADGTVPGKVNAEIVAVQRLRALLERHVELTGSGVAAALLADWDAALPRFWQLVPPSEANTPEASLRAERGEDGEAEAEAGAEVLTAAA</sequence>
<dbReference type="InterPro" id="IPR002489">
    <property type="entry name" value="Glu_synth_asu_C"/>
</dbReference>
<evidence type="ECO:0000256" key="1">
    <source>
        <dbReference type="ARBA" id="ARBA00001917"/>
    </source>
</evidence>
<evidence type="ECO:0000256" key="7">
    <source>
        <dbReference type="ARBA" id="ARBA00022630"/>
    </source>
</evidence>
<dbReference type="FunFam" id="3.60.20.10:FF:000001">
    <property type="entry name" value="Glutamate synthase, large subunit"/>
    <property type="match status" value="1"/>
</dbReference>
<evidence type="ECO:0000256" key="8">
    <source>
        <dbReference type="ARBA" id="ARBA00022643"/>
    </source>
</evidence>
<comment type="pathway">
    <text evidence="3">Energy metabolism; nitrogen metabolism.</text>
</comment>
<keyword evidence="13" id="KW-0411">Iron-sulfur</keyword>
<dbReference type="InterPro" id="IPR017932">
    <property type="entry name" value="GATase_2_dom"/>
</dbReference>
<comment type="caution">
    <text evidence="20">The sequence shown here is derived from an EMBL/GenBank/DDBJ whole genome shotgun (WGS) entry which is preliminary data.</text>
</comment>
<dbReference type="SUPFAM" id="SSF56235">
    <property type="entry name" value="N-terminal nucleophile aminohydrolases (Ntn hydrolases)"/>
    <property type="match status" value="1"/>
</dbReference>
<organism evidence="20 21">
    <name type="scientific">Prototheca wickerhamii</name>
    <dbReference type="NCBI Taxonomy" id="3111"/>
    <lineage>
        <taxon>Eukaryota</taxon>
        <taxon>Viridiplantae</taxon>
        <taxon>Chlorophyta</taxon>
        <taxon>core chlorophytes</taxon>
        <taxon>Trebouxiophyceae</taxon>
        <taxon>Chlorellales</taxon>
        <taxon>Chlorellaceae</taxon>
        <taxon>Prototheca</taxon>
    </lineage>
</organism>
<evidence type="ECO:0000256" key="12">
    <source>
        <dbReference type="ARBA" id="ARBA00023004"/>
    </source>
</evidence>
<dbReference type="CDD" id="cd00713">
    <property type="entry name" value="GltS"/>
    <property type="match status" value="1"/>
</dbReference>
<comment type="pathway">
    <text evidence="16">Amino-acid biosynthesis; L-glutamate biosynthesis via GLT pathway; L-glutamate from 2-oxoglutarate and L-glutamine (ferredoxin route): step 1/1.</text>
</comment>
<dbReference type="Pfam" id="PF04898">
    <property type="entry name" value="Glu_syn_central"/>
    <property type="match status" value="1"/>
</dbReference>
<evidence type="ECO:0000256" key="15">
    <source>
        <dbReference type="ARBA" id="ARBA00023291"/>
    </source>
</evidence>
<keyword evidence="11" id="KW-0560">Oxidoreductase</keyword>
<dbReference type="GO" id="GO:0006537">
    <property type="term" value="P:glutamate biosynthetic process"/>
    <property type="evidence" value="ECO:0007669"/>
    <property type="project" value="UniProtKB-KW"/>
</dbReference>
<dbReference type="InterPro" id="IPR002932">
    <property type="entry name" value="Glu_synthdom"/>
</dbReference>
<feature type="domain" description="Glutamine amidotransferase type-2" evidence="19">
    <location>
        <begin position="68"/>
        <end position="470"/>
    </location>
</feature>
<evidence type="ECO:0000256" key="9">
    <source>
        <dbReference type="ARBA" id="ARBA00022723"/>
    </source>
</evidence>
<dbReference type="PANTHER" id="PTHR11938:SF133">
    <property type="entry name" value="GLUTAMATE SYNTHASE (NADH)"/>
    <property type="match status" value="1"/>
</dbReference>
<protein>
    <recommendedName>
        <fullName evidence="17">glutamate synthase (ferredoxin)</fullName>
        <ecNumber evidence="17">1.4.7.1</ecNumber>
    </recommendedName>
</protein>
<evidence type="ECO:0000256" key="10">
    <source>
        <dbReference type="ARBA" id="ARBA00022962"/>
    </source>
</evidence>
<evidence type="ECO:0000256" key="4">
    <source>
        <dbReference type="ARBA" id="ARBA00004909"/>
    </source>
</evidence>
<evidence type="ECO:0000256" key="18">
    <source>
        <dbReference type="SAM" id="MobiDB-lite"/>
    </source>
</evidence>
<name>A0AAD9MMC6_PROWI</name>
<dbReference type="Pfam" id="PF01645">
    <property type="entry name" value="Glu_synthase"/>
    <property type="match status" value="1"/>
</dbReference>
<reference evidence="20" key="1">
    <citation type="submission" date="2021-01" db="EMBL/GenBank/DDBJ databases">
        <authorList>
            <person name="Eckstrom K.M.E."/>
        </authorList>
    </citation>
    <scope>NUCLEOTIDE SEQUENCE</scope>
    <source>
        <strain evidence="20">UVCC 0001</strain>
    </source>
</reference>
<accession>A0AAD9MMC6</accession>
<comment type="pathway">
    <text evidence="4">Nitrogen metabolism.</text>
</comment>
<dbReference type="EC" id="1.4.7.1" evidence="17"/>
<dbReference type="SUPFAM" id="SSF69336">
    <property type="entry name" value="Alpha subunit of glutamate synthase, C-terminal domain"/>
    <property type="match status" value="1"/>
</dbReference>
<dbReference type="InterPro" id="IPR036485">
    <property type="entry name" value="Glu_synth_asu_C_sf"/>
</dbReference>
<evidence type="ECO:0000313" key="20">
    <source>
        <dbReference type="EMBL" id="KAK2079428.1"/>
    </source>
</evidence>
<dbReference type="GO" id="GO:0051538">
    <property type="term" value="F:3 iron, 4 sulfur cluster binding"/>
    <property type="evidence" value="ECO:0007669"/>
    <property type="project" value="UniProtKB-KW"/>
</dbReference>
<dbReference type="CDD" id="cd02808">
    <property type="entry name" value="GltS_FMN"/>
    <property type="match status" value="1"/>
</dbReference>
<dbReference type="EMBL" id="JASFZW010000003">
    <property type="protein sequence ID" value="KAK2079428.1"/>
    <property type="molecule type" value="Genomic_DNA"/>
</dbReference>
<dbReference type="GO" id="GO:0019676">
    <property type="term" value="P:ammonia assimilation cycle"/>
    <property type="evidence" value="ECO:0007669"/>
    <property type="project" value="TreeGrafter"/>
</dbReference>
<evidence type="ECO:0000256" key="11">
    <source>
        <dbReference type="ARBA" id="ARBA00023002"/>
    </source>
</evidence>
<comment type="cofactor">
    <cofactor evidence="2">
        <name>[3Fe-4S] cluster</name>
        <dbReference type="ChEBI" id="CHEBI:21137"/>
    </cofactor>
</comment>
<keyword evidence="21" id="KW-1185">Reference proteome</keyword>
<feature type="compositionally biased region" description="Basic and acidic residues" evidence="18">
    <location>
        <begin position="1313"/>
        <end position="1329"/>
    </location>
</feature>
<keyword evidence="8" id="KW-0288">FMN</keyword>
<dbReference type="InterPro" id="IPR050711">
    <property type="entry name" value="ET-N_metabolism_enzyme"/>
</dbReference>
<dbReference type="InterPro" id="IPR029055">
    <property type="entry name" value="Ntn_hydrolases_N"/>
</dbReference>
<dbReference type="NCBIfam" id="NF008730">
    <property type="entry name" value="PRK11750.1"/>
    <property type="match status" value="1"/>
</dbReference>
<dbReference type="Pfam" id="PF00310">
    <property type="entry name" value="GATase_2"/>
    <property type="match status" value="1"/>
</dbReference>
<proteinExistence type="inferred from homology"/>
<dbReference type="Gene3D" id="3.20.20.70">
    <property type="entry name" value="Aldolase class I"/>
    <property type="match status" value="2"/>
</dbReference>
<dbReference type="GO" id="GO:0046872">
    <property type="term" value="F:metal ion binding"/>
    <property type="evidence" value="ECO:0007669"/>
    <property type="project" value="UniProtKB-KW"/>
</dbReference>
<dbReference type="InterPro" id="IPR006982">
    <property type="entry name" value="Glu_synth_centr_N"/>
</dbReference>
<evidence type="ECO:0000256" key="6">
    <source>
        <dbReference type="ARBA" id="ARBA00022605"/>
    </source>
</evidence>
<evidence type="ECO:0000256" key="2">
    <source>
        <dbReference type="ARBA" id="ARBA00001927"/>
    </source>
</evidence>
<feature type="region of interest" description="Disordered" evidence="18">
    <location>
        <begin position="1310"/>
        <end position="1329"/>
    </location>
</feature>